<comment type="caution">
    <text evidence="1">The sequence shown here is derived from an EMBL/GenBank/DDBJ whole genome shotgun (WGS) entry which is preliminary data.</text>
</comment>
<evidence type="ECO:0000313" key="1">
    <source>
        <dbReference type="EMBL" id="MFC3267263.1"/>
    </source>
</evidence>
<sequence length="108" mass="11706">MGDVKLFAAAMVQLMSDYPAYVLADVVSPRSGLPVQCKWMPSMAEVKAACEESAARHAMARREAEQRRQAASDRCARPCDPERAAAILRAVSDELRRKAAEAGLGDAE</sequence>
<gene>
    <name evidence="1" type="ORF">ACFOEX_13020</name>
</gene>
<dbReference type="Proteomes" id="UP001595536">
    <property type="component" value="Unassembled WGS sequence"/>
</dbReference>
<reference evidence="2" key="1">
    <citation type="journal article" date="2019" name="Int. J. Syst. Evol. Microbiol.">
        <title>The Global Catalogue of Microorganisms (GCM) 10K type strain sequencing project: providing services to taxonomists for standard genome sequencing and annotation.</title>
        <authorList>
            <consortium name="The Broad Institute Genomics Platform"/>
            <consortium name="The Broad Institute Genome Sequencing Center for Infectious Disease"/>
            <person name="Wu L."/>
            <person name="Ma J."/>
        </authorList>
    </citation>
    <scope>NUCLEOTIDE SEQUENCE [LARGE SCALE GENOMIC DNA]</scope>
    <source>
        <strain evidence="2">CCM 7941</strain>
    </source>
</reference>
<dbReference type="RefSeq" id="WP_376829206.1">
    <property type="nucleotide sequence ID" value="NZ_JBHLWR010000006.1"/>
</dbReference>
<evidence type="ECO:0008006" key="3">
    <source>
        <dbReference type="Google" id="ProtNLM"/>
    </source>
</evidence>
<name>A0ABV7LHP4_9HYPH</name>
<organism evidence="1 2">
    <name type="scientific">Camelimonas abortus</name>
    <dbReference type="NCBI Taxonomy" id="1017184"/>
    <lineage>
        <taxon>Bacteria</taxon>
        <taxon>Pseudomonadati</taxon>
        <taxon>Pseudomonadota</taxon>
        <taxon>Alphaproteobacteria</taxon>
        <taxon>Hyphomicrobiales</taxon>
        <taxon>Chelatococcaceae</taxon>
        <taxon>Camelimonas</taxon>
    </lineage>
</organism>
<dbReference type="EMBL" id="JBHRUV010000098">
    <property type="protein sequence ID" value="MFC3267263.1"/>
    <property type="molecule type" value="Genomic_DNA"/>
</dbReference>
<proteinExistence type="predicted"/>
<accession>A0ABV7LHP4</accession>
<keyword evidence="2" id="KW-1185">Reference proteome</keyword>
<protein>
    <recommendedName>
        <fullName evidence="3">Pyocin activator protein PrtN</fullName>
    </recommendedName>
</protein>
<evidence type="ECO:0000313" key="2">
    <source>
        <dbReference type="Proteomes" id="UP001595536"/>
    </source>
</evidence>